<reference evidence="2" key="1">
    <citation type="submission" date="2016-04" db="EMBL/GenBank/DDBJ databases">
        <title>Cephalotus genome sequencing.</title>
        <authorList>
            <person name="Fukushima K."/>
            <person name="Hasebe M."/>
            <person name="Fang X."/>
        </authorList>
    </citation>
    <scope>NUCLEOTIDE SEQUENCE [LARGE SCALE GENOMIC DNA]</scope>
    <source>
        <strain evidence="2">cv. St1</strain>
    </source>
</reference>
<comment type="caution">
    <text evidence="1">The sequence shown here is derived from an EMBL/GenBank/DDBJ whole genome shotgun (WGS) entry which is preliminary data.</text>
</comment>
<gene>
    <name evidence="1" type="ORF">CFOL_v3_18594</name>
</gene>
<accession>A0A1Q3C4F2</accession>
<keyword evidence="2" id="KW-1185">Reference proteome</keyword>
<dbReference type="OrthoDB" id="1637156at2759"/>
<proteinExistence type="predicted"/>
<organism evidence="1 2">
    <name type="scientific">Cephalotus follicularis</name>
    <name type="common">Albany pitcher plant</name>
    <dbReference type="NCBI Taxonomy" id="3775"/>
    <lineage>
        <taxon>Eukaryota</taxon>
        <taxon>Viridiplantae</taxon>
        <taxon>Streptophyta</taxon>
        <taxon>Embryophyta</taxon>
        <taxon>Tracheophyta</taxon>
        <taxon>Spermatophyta</taxon>
        <taxon>Magnoliopsida</taxon>
        <taxon>eudicotyledons</taxon>
        <taxon>Gunneridae</taxon>
        <taxon>Pentapetalae</taxon>
        <taxon>rosids</taxon>
        <taxon>fabids</taxon>
        <taxon>Oxalidales</taxon>
        <taxon>Cephalotaceae</taxon>
        <taxon>Cephalotus</taxon>
    </lineage>
</organism>
<dbReference type="EMBL" id="BDDD01001310">
    <property type="protein sequence ID" value="GAV75115.1"/>
    <property type="molecule type" value="Genomic_DNA"/>
</dbReference>
<evidence type="ECO:0000313" key="1">
    <source>
        <dbReference type="EMBL" id="GAV75115.1"/>
    </source>
</evidence>
<protein>
    <submittedName>
        <fullName evidence="1">Uncharacterized protein</fullName>
    </submittedName>
</protein>
<dbReference type="InParanoid" id="A0A1Q3C4F2"/>
<name>A0A1Q3C4F2_CEPFO</name>
<evidence type="ECO:0000313" key="2">
    <source>
        <dbReference type="Proteomes" id="UP000187406"/>
    </source>
</evidence>
<sequence length="102" mass="11072">MSASASGLILTWQANSTFPTVMAQMCSSWTATTSSISHKPFSSLVASISLGVLSIRTSKMFRSMLIVVTSTIAENMRVHIKSTIFHSGLYHMIAPPIITPRL</sequence>
<dbReference type="Proteomes" id="UP000187406">
    <property type="component" value="Unassembled WGS sequence"/>
</dbReference>
<dbReference type="AlphaFoldDB" id="A0A1Q3C4F2"/>